<name>A0A511XKS7_9PROT</name>
<gene>
    <name evidence="5" type="primary">hyi</name>
    <name evidence="5" type="ORF">AOE01nite_17760</name>
</gene>
<dbReference type="InterPro" id="IPR053398">
    <property type="entry name" value="HPT_OtnI_isomerases"/>
</dbReference>
<evidence type="ECO:0000313" key="5">
    <source>
        <dbReference type="EMBL" id="GEN63552.1"/>
    </source>
</evidence>
<dbReference type="NCBIfam" id="NF043033">
    <property type="entry name" value="OxoTetrIsom"/>
    <property type="match status" value="1"/>
</dbReference>
<evidence type="ECO:0000313" key="6">
    <source>
        <dbReference type="Proteomes" id="UP000321746"/>
    </source>
</evidence>
<reference evidence="5 6" key="1">
    <citation type="submission" date="2019-07" db="EMBL/GenBank/DDBJ databases">
        <title>Whole genome shotgun sequence of Acetobacter oeni NBRC 105207.</title>
        <authorList>
            <person name="Hosoyama A."/>
            <person name="Uohara A."/>
            <person name="Ohji S."/>
            <person name="Ichikawa N."/>
        </authorList>
    </citation>
    <scope>NUCLEOTIDE SEQUENCE [LARGE SCALE GENOMIC DNA]</scope>
    <source>
        <strain evidence="5 6">NBRC 105207</strain>
    </source>
</reference>
<evidence type="ECO:0000256" key="3">
    <source>
        <dbReference type="PIRSR" id="PIRSR006241-50"/>
    </source>
</evidence>
<keyword evidence="6" id="KW-1185">Reference proteome</keyword>
<keyword evidence="5" id="KW-0670">Pyruvate</keyword>
<evidence type="ECO:0000256" key="2">
    <source>
        <dbReference type="PIRNR" id="PIRNR006241"/>
    </source>
</evidence>
<dbReference type="GO" id="GO:0008903">
    <property type="term" value="F:hydroxypyruvate isomerase activity"/>
    <property type="evidence" value="ECO:0007669"/>
    <property type="project" value="TreeGrafter"/>
</dbReference>
<organism evidence="5 6">
    <name type="scientific">Acetobacter oeni</name>
    <dbReference type="NCBI Taxonomy" id="304077"/>
    <lineage>
        <taxon>Bacteria</taxon>
        <taxon>Pseudomonadati</taxon>
        <taxon>Pseudomonadota</taxon>
        <taxon>Alphaproteobacteria</taxon>
        <taxon>Acetobacterales</taxon>
        <taxon>Acetobacteraceae</taxon>
        <taxon>Acetobacter</taxon>
    </lineage>
</organism>
<dbReference type="FunFam" id="3.20.20.150:FF:000007">
    <property type="entry name" value="Hydroxypyruvate isomerase"/>
    <property type="match status" value="1"/>
</dbReference>
<proteinExistence type="inferred from homology"/>
<sequence>MPAFAANLTMLYTEMKFPDRFSAAAKDGFRGVEFLFPYDYPADEIALRLKDNGLRQALFNAPPGDWSGGERGIASLPGREDEFRRSIDLALTYAERLGNRRLHVMAGLCPDEAEKEARLALYTRNIAAAAAQARSMGVTIVLEAINTRDMPGYLVSRQEETAAVCRNIGADNVRIQFDFYHAQIMQGDLTRRLERLLPLTGHVQIAGVPERHEPDSGEIAYDSLYDLLDRSGYEGWVGCEYHPRATASEGLGWMAPWESRIAVRP</sequence>
<dbReference type="InterPro" id="IPR036237">
    <property type="entry name" value="Xyl_isomerase-like_sf"/>
</dbReference>
<dbReference type="InterPro" id="IPR013022">
    <property type="entry name" value="Xyl_isomerase-like_TIM-brl"/>
</dbReference>
<dbReference type="Proteomes" id="UP000321746">
    <property type="component" value="Unassembled WGS sequence"/>
</dbReference>
<dbReference type="Pfam" id="PF01261">
    <property type="entry name" value="AP_endonuc_2"/>
    <property type="match status" value="1"/>
</dbReference>
<dbReference type="PANTHER" id="PTHR43489:SF13">
    <property type="entry name" value="HYDROXYPYRUVATE ISOMERASE"/>
    <property type="match status" value="1"/>
</dbReference>
<comment type="caution">
    <text evidence="5">The sequence shown here is derived from an EMBL/GenBank/DDBJ whole genome shotgun (WGS) entry which is preliminary data.</text>
</comment>
<feature type="domain" description="Xylose isomerase-like TIM barrel" evidence="4">
    <location>
        <begin position="21"/>
        <end position="255"/>
    </location>
</feature>
<dbReference type="PANTHER" id="PTHR43489">
    <property type="entry name" value="ISOMERASE"/>
    <property type="match status" value="1"/>
</dbReference>
<comment type="similarity">
    <text evidence="2">Belongs to the hyi family.</text>
</comment>
<dbReference type="PIRSF" id="PIRSF006241">
    <property type="entry name" value="HyI"/>
    <property type="match status" value="1"/>
</dbReference>
<protein>
    <submittedName>
        <fullName evidence="5">Hydroxypyruvate isomerase</fullName>
    </submittedName>
</protein>
<accession>A0A511XKS7</accession>
<dbReference type="EMBL" id="BJYG01000021">
    <property type="protein sequence ID" value="GEN63552.1"/>
    <property type="molecule type" value="Genomic_DNA"/>
</dbReference>
<feature type="active site" description="Proton donor/acceptor" evidence="3">
    <location>
        <position position="240"/>
    </location>
</feature>
<dbReference type="InterPro" id="IPR026040">
    <property type="entry name" value="HyI-like"/>
</dbReference>
<dbReference type="GO" id="GO:0046487">
    <property type="term" value="P:glyoxylate metabolic process"/>
    <property type="evidence" value="ECO:0007669"/>
    <property type="project" value="TreeGrafter"/>
</dbReference>
<dbReference type="RefSeq" id="WP_146888247.1">
    <property type="nucleotide sequence ID" value="NZ_BJYG01000021.1"/>
</dbReference>
<keyword evidence="1 2" id="KW-0413">Isomerase</keyword>
<dbReference type="InterPro" id="IPR050417">
    <property type="entry name" value="Sugar_Epim/Isomerase"/>
</dbReference>
<evidence type="ECO:0000256" key="1">
    <source>
        <dbReference type="ARBA" id="ARBA00023235"/>
    </source>
</evidence>
<feature type="active site" description="Proton donor/acceptor" evidence="3">
    <location>
        <position position="143"/>
    </location>
</feature>
<dbReference type="OrthoDB" id="9786584at2"/>
<dbReference type="Gene3D" id="3.20.20.150">
    <property type="entry name" value="Divalent-metal-dependent TIM barrel enzymes"/>
    <property type="match status" value="1"/>
</dbReference>
<dbReference type="AlphaFoldDB" id="A0A511XKS7"/>
<evidence type="ECO:0000259" key="4">
    <source>
        <dbReference type="Pfam" id="PF01261"/>
    </source>
</evidence>
<dbReference type="SUPFAM" id="SSF51658">
    <property type="entry name" value="Xylose isomerase-like"/>
    <property type="match status" value="1"/>
</dbReference>